<accession>A0A9W6JCL5</accession>
<evidence type="ECO:0000313" key="2">
    <source>
        <dbReference type="Proteomes" id="UP001143364"/>
    </source>
</evidence>
<name>A0A9W6JCL5_9HYPH</name>
<dbReference type="RefSeq" id="WP_271202778.1">
    <property type="nucleotide sequence ID" value="NZ_BSFK01000002.1"/>
</dbReference>
<dbReference type="Proteomes" id="UP001143364">
    <property type="component" value="Unassembled WGS sequence"/>
</dbReference>
<evidence type="ECO:0000313" key="1">
    <source>
        <dbReference type="EMBL" id="GLK74792.1"/>
    </source>
</evidence>
<reference evidence="1" key="2">
    <citation type="submission" date="2023-01" db="EMBL/GenBank/DDBJ databases">
        <authorList>
            <person name="Sun Q."/>
            <person name="Evtushenko L."/>
        </authorList>
    </citation>
    <scope>NUCLEOTIDE SEQUENCE</scope>
    <source>
        <strain evidence="1">VKM B-2555</strain>
    </source>
</reference>
<dbReference type="EMBL" id="BSFK01000002">
    <property type="protein sequence ID" value="GLK74792.1"/>
    <property type="molecule type" value="Genomic_DNA"/>
</dbReference>
<comment type="caution">
    <text evidence="1">The sequence shown here is derived from an EMBL/GenBank/DDBJ whole genome shotgun (WGS) entry which is preliminary data.</text>
</comment>
<reference evidence="1" key="1">
    <citation type="journal article" date="2014" name="Int. J. Syst. Evol. Microbiol.">
        <title>Complete genome sequence of Corynebacterium casei LMG S-19264T (=DSM 44701T), isolated from a smear-ripened cheese.</title>
        <authorList>
            <consortium name="US DOE Joint Genome Institute (JGI-PGF)"/>
            <person name="Walter F."/>
            <person name="Albersmeier A."/>
            <person name="Kalinowski J."/>
            <person name="Ruckert C."/>
        </authorList>
    </citation>
    <scope>NUCLEOTIDE SEQUENCE</scope>
    <source>
        <strain evidence="1">VKM B-2555</strain>
    </source>
</reference>
<organism evidence="1 2">
    <name type="scientific">Methylopila jiangsuensis</name>
    <dbReference type="NCBI Taxonomy" id="586230"/>
    <lineage>
        <taxon>Bacteria</taxon>
        <taxon>Pseudomonadati</taxon>
        <taxon>Pseudomonadota</taxon>
        <taxon>Alphaproteobacteria</taxon>
        <taxon>Hyphomicrobiales</taxon>
        <taxon>Methylopilaceae</taxon>
        <taxon>Methylopila</taxon>
    </lineage>
</organism>
<proteinExistence type="predicted"/>
<gene>
    <name evidence="1" type="ORF">GCM10008171_00440</name>
</gene>
<sequence>MSNDDVNAVILRFARTLQRCGEDPRAIFSALIGAAATLSSDLGHEVNSPADLRRAIDEVVETGHLAGFRGEPQTSSALAPKVIPFRPAAKVA</sequence>
<protein>
    <submittedName>
        <fullName evidence="1">Uncharacterized protein</fullName>
    </submittedName>
</protein>
<keyword evidence="2" id="KW-1185">Reference proteome</keyword>
<dbReference type="AlphaFoldDB" id="A0A9W6JCL5"/>